<dbReference type="InterPro" id="IPR018194">
    <property type="entry name" value="Ni-dep_hyd_lsu_Ni_BS"/>
</dbReference>
<evidence type="ECO:0000256" key="5">
    <source>
        <dbReference type="ARBA" id="ARBA00022596"/>
    </source>
</evidence>
<comment type="similarity">
    <text evidence="3 9">Belongs to the [NiFe]/[NiFeSe] hydrogenase large subunit family.</text>
</comment>
<comment type="cofactor">
    <cofactor evidence="1 8">
        <name>Ni(2+)</name>
        <dbReference type="ChEBI" id="CHEBI:49786"/>
    </cofactor>
</comment>
<organism evidence="10 11">
    <name type="scientific">Desulfitobacterium dehalogenans</name>
    <dbReference type="NCBI Taxonomy" id="36854"/>
    <lineage>
        <taxon>Bacteria</taxon>
        <taxon>Bacillati</taxon>
        <taxon>Bacillota</taxon>
        <taxon>Clostridia</taxon>
        <taxon>Eubacteriales</taxon>
        <taxon>Desulfitobacteriaceae</taxon>
        <taxon>Desulfitobacterium</taxon>
    </lineage>
</organism>
<evidence type="ECO:0000256" key="2">
    <source>
        <dbReference type="ARBA" id="ARBA00004196"/>
    </source>
</evidence>
<dbReference type="GO" id="GO:0016151">
    <property type="term" value="F:nickel cation binding"/>
    <property type="evidence" value="ECO:0007669"/>
    <property type="project" value="InterPro"/>
</dbReference>
<comment type="cofactor">
    <cofactor evidence="8">
        <name>Fe cation</name>
        <dbReference type="ChEBI" id="CHEBI:24875"/>
    </cofactor>
</comment>
<feature type="binding site" evidence="8">
    <location>
        <position position="502"/>
    </location>
    <ligand>
        <name>Fe cation</name>
        <dbReference type="ChEBI" id="CHEBI:24875"/>
    </ligand>
</feature>
<feature type="binding site" evidence="8">
    <location>
        <position position="61"/>
    </location>
    <ligand>
        <name>Ni(2+)</name>
        <dbReference type="ChEBI" id="CHEBI:49786"/>
    </ligand>
</feature>
<feature type="binding site" evidence="8">
    <location>
        <position position="42"/>
    </location>
    <ligand>
        <name>Mg(2+)</name>
        <dbReference type="ChEBI" id="CHEBI:18420"/>
    </ligand>
</feature>
<comment type="subcellular location">
    <subcellularLocation>
        <location evidence="2">Cell envelope</location>
    </subcellularLocation>
</comment>
<sequence length="517" mass="56373">MAKRVVIDPVTRVEGHLRVEVEIEKGIVTNAWAQGTMFRGIEQILQGRDPRDAVYITERVCGVCMASHGWTSAMAVEDAHGADVPRAAQLIRNLIAGSLWLHDHPLHFYHLSALDYLDVLAVDHYKGSAPELLAVKNKILSLVKAGDTAPLTPRYQPDSYSINDPEIVITALAHYLEALKIQGKAKKMSAILGGKQPHQSSIVVGGVTIYPRKEQLDAFRTLLNEVVSFAELVYVPDVVSFCTGPLLGLGKAGVGAGSGSYIAYGGFPMDDSGTETLFKGGFISGKAPGVVEELDMSKITESVASAWYKEGEPANPWDGDTVIDFDKKGAYSFIKSPRYMGEAAEVGPLARMMVMQHSGLLDLMSRYGIKPGAVARHLARAQETLLMTSSMYRWLNDLEELLGRKDSRPAIHDSSHWEPPAQGQGVALNEAPRGSLGHWLKIDNNVISNYQMVVPTTWNISPRDEKNIPGPVEQALIGLPVDPDNPVNVVRVIRSFDPCLACAVHLIDADGEKIVRL</sequence>
<feature type="binding site" evidence="8">
    <location>
        <position position="505"/>
    </location>
    <ligand>
        <name>Mg(2+)</name>
        <dbReference type="ChEBI" id="CHEBI:18420"/>
    </ligand>
</feature>
<accession>A0A7C7D968</accession>
<keyword evidence="8" id="KW-0460">Magnesium</keyword>
<dbReference type="SUPFAM" id="SSF56762">
    <property type="entry name" value="HydB/Nqo4-like"/>
    <property type="match status" value="1"/>
</dbReference>
<feature type="binding site" evidence="8">
    <location>
        <position position="64"/>
    </location>
    <ligand>
        <name>Fe cation</name>
        <dbReference type="ChEBI" id="CHEBI:24875"/>
    </ligand>
</feature>
<dbReference type="InterPro" id="IPR050867">
    <property type="entry name" value="NiFe/NiFeSe_hydrgnase_LSU"/>
</dbReference>
<comment type="subunit">
    <text evidence="4">Heterodimer of a large and a small subunit.</text>
</comment>
<evidence type="ECO:0000256" key="9">
    <source>
        <dbReference type="RuleBase" id="RU003896"/>
    </source>
</evidence>
<dbReference type="InterPro" id="IPR001501">
    <property type="entry name" value="Ni-dep_hyd_lsu"/>
</dbReference>
<keyword evidence="6 8" id="KW-0479">Metal-binding</keyword>
<name>A0A7C7D968_9FIRM</name>
<keyword evidence="8" id="KW-0408">Iron</keyword>
<feature type="binding site" evidence="8">
    <location>
        <position position="64"/>
    </location>
    <ligand>
        <name>Ni(2+)</name>
        <dbReference type="ChEBI" id="CHEBI:49786"/>
    </ligand>
</feature>
<dbReference type="AlphaFoldDB" id="A0A7C7D968"/>
<evidence type="ECO:0000256" key="4">
    <source>
        <dbReference type="ARBA" id="ARBA00011771"/>
    </source>
</evidence>
<evidence type="ECO:0000256" key="3">
    <source>
        <dbReference type="ARBA" id="ARBA00009292"/>
    </source>
</evidence>
<protein>
    <submittedName>
        <fullName evidence="10">Nickel-dependent hydrogenase large subunit</fullName>
    </submittedName>
</protein>
<evidence type="ECO:0000313" key="11">
    <source>
        <dbReference type="Proteomes" id="UP000553059"/>
    </source>
</evidence>
<dbReference type="EMBL" id="DUTF01000161">
    <property type="protein sequence ID" value="HHY26518.1"/>
    <property type="molecule type" value="Genomic_DNA"/>
</dbReference>
<feature type="binding site" evidence="8">
    <location>
        <position position="499"/>
    </location>
    <ligand>
        <name>Ni(2+)</name>
        <dbReference type="ChEBI" id="CHEBI:49786"/>
    </ligand>
</feature>
<dbReference type="Gene3D" id="1.10.645.10">
    <property type="entry name" value="Cytochrome-c3 Hydrogenase, chain B"/>
    <property type="match status" value="1"/>
</dbReference>
<evidence type="ECO:0000256" key="6">
    <source>
        <dbReference type="ARBA" id="ARBA00022723"/>
    </source>
</evidence>
<gene>
    <name evidence="10" type="ORF">GX523_07185</name>
</gene>
<feature type="binding site" evidence="8">
    <location>
        <position position="452"/>
    </location>
    <ligand>
        <name>Mg(2+)</name>
        <dbReference type="ChEBI" id="CHEBI:18420"/>
    </ligand>
</feature>
<dbReference type="GO" id="GO:0030313">
    <property type="term" value="C:cell envelope"/>
    <property type="evidence" value="ECO:0007669"/>
    <property type="project" value="UniProtKB-SubCell"/>
</dbReference>
<evidence type="ECO:0000256" key="7">
    <source>
        <dbReference type="ARBA" id="ARBA00023002"/>
    </source>
</evidence>
<dbReference type="PANTHER" id="PTHR42958:SF2">
    <property type="entry name" value="UPTAKE HYDROGENASE LARGE SUBUNIT"/>
    <property type="match status" value="1"/>
</dbReference>
<dbReference type="PANTHER" id="PTHR42958">
    <property type="entry name" value="HYDROGENASE-2 LARGE CHAIN"/>
    <property type="match status" value="1"/>
</dbReference>
<comment type="caution">
    <text evidence="10">The sequence shown here is derived from an EMBL/GenBank/DDBJ whole genome shotgun (WGS) entry which is preliminary data.</text>
</comment>
<dbReference type="PROSITE" id="PS00507">
    <property type="entry name" value="NI_HGENASE_L_1"/>
    <property type="match status" value="1"/>
</dbReference>
<dbReference type="FunFam" id="1.10.645.10:FF:000002">
    <property type="entry name" value="Hydrogenase 2 large subunit"/>
    <property type="match status" value="1"/>
</dbReference>
<dbReference type="GO" id="GO:0008901">
    <property type="term" value="F:ferredoxin hydrogenase activity"/>
    <property type="evidence" value="ECO:0007669"/>
    <property type="project" value="InterPro"/>
</dbReference>
<evidence type="ECO:0000256" key="8">
    <source>
        <dbReference type="PIRSR" id="PIRSR601501-1"/>
    </source>
</evidence>
<dbReference type="InterPro" id="IPR029014">
    <property type="entry name" value="NiFe-Hase_large"/>
</dbReference>
<dbReference type="PROSITE" id="PS00508">
    <property type="entry name" value="NI_HGENASE_L_2"/>
    <property type="match status" value="1"/>
</dbReference>
<reference evidence="10 11" key="1">
    <citation type="journal article" date="2020" name="Biotechnol. Biofuels">
        <title>New insights from the biogas microbiome by comprehensive genome-resolved metagenomics of nearly 1600 species originating from multiple anaerobic digesters.</title>
        <authorList>
            <person name="Campanaro S."/>
            <person name="Treu L."/>
            <person name="Rodriguez-R L.M."/>
            <person name="Kovalovszki A."/>
            <person name="Ziels R.M."/>
            <person name="Maus I."/>
            <person name="Zhu X."/>
            <person name="Kougias P.G."/>
            <person name="Basile A."/>
            <person name="Luo G."/>
            <person name="Schluter A."/>
            <person name="Konstantinidis K.T."/>
            <person name="Angelidaki I."/>
        </authorList>
    </citation>
    <scope>NUCLEOTIDE SEQUENCE [LARGE SCALE GENOMIC DNA]</scope>
    <source>
        <strain evidence="10">AS05jafATM_4</strain>
    </source>
</reference>
<keyword evidence="7 9" id="KW-0560">Oxidoreductase</keyword>
<dbReference type="NCBIfam" id="NF033181">
    <property type="entry name" value="NiFeSe_hydrog"/>
    <property type="match status" value="1"/>
</dbReference>
<keyword evidence="5 8" id="KW-0533">Nickel</keyword>
<evidence type="ECO:0000313" key="10">
    <source>
        <dbReference type="EMBL" id="HHY26518.1"/>
    </source>
</evidence>
<dbReference type="Pfam" id="PF00374">
    <property type="entry name" value="NiFeSe_Hases"/>
    <property type="match status" value="1"/>
</dbReference>
<dbReference type="Proteomes" id="UP000553059">
    <property type="component" value="Unassembled WGS sequence"/>
</dbReference>
<proteinExistence type="inferred from homology"/>
<evidence type="ECO:0000256" key="1">
    <source>
        <dbReference type="ARBA" id="ARBA00001967"/>
    </source>
</evidence>